<dbReference type="EMBL" id="JBHSFP010000006">
    <property type="protein sequence ID" value="MFC4531550.1"/>
    <property type="molecule type" value="Genomic_DNA"/>
</dbReference>
<comment type="caution">
    <text evidence="2">The sequence shown here is derived from an EMBL/GenBank/DDBJ whole genome shotgun (WGS) entry which is preliminary data.</text>
</comment>
<proteinExistence type="predicted"/>
<dbReference type="Proteomes" id="UP001596004">
    <property type="component" value="Unassembled WGS sequence"/>
</dbReference>
<protein>
    <submittedName>
        <fullName evidence="2">DUF397 domain-containing protein</fullName>
    </submittedName>
</protein>
<name>A0ABV9CFL0_9ACTN</name>
<feature type="domain" description="DUF397" evidence="1">
    <location>
        <begin position="9"/>
        <end position="60"/>
    </location>
</feature>
<accession>A0ABV9CFL0</accession>
<dbReference type="InterPro" id="IPR007278">
    <property type="entry name" value="DUF397"/>
</dbReference>
<sequence>MDHPSLSPTWHKSSYSGQQENCVEVAHLDRTRAVRDSKRPVGPVLLFSSSDWQEFIAGVKRGDFV</sequence>
<evidence type="ECO:0000259" key="1">
    <source>
        <dbReference type="Pfam" id="PF04149"/>
    </source>
</evidence>
<reference evidence="3" key="1">
    <citation type="journal article" date="2019" name="Int. J. Syst. Evol. Microbiol.">
        <title>The Global Catalogue of Microorganisms (GCM) 10K type strain sequencing project: providing services to taxonomists for standard genome sequencing and annotation.</title>
        <authorList>
            <consortium name="The Broad Institute Genomics Platform"/>
            <consortium name="The Broad Institute Genome Sequencing Center for Infectious Disease"/>
            <person name="Wu L."/>
            <person name="Ma J."/>
        </authorList>
    </citation>
    <scope>NUCLEOTIDE SEQUENCE [LARGE SCALE GENOMIC DNA]</scope>
    <source>
        <strain evidence="3">CGMCC 4.7132</strain>
    </source>
</reference>
<evidence type="ECO:0000313" key="3">
    <source>
        <dbReference type="Proteomes" id="UP001596004"/>
    </source>
</evidence>
<evidence type="ECO:0000313" key="2">
    <source>
        <dbReference type="EMBL" id="MFC4531550.1"/>
    </source>
</evidence>
<keyword evidence="3" id="KW-1185">Reference proteome</keyword>
<dbReference type="Pfam" id="PF04149">
    <property type="entry name" value="DUF397"/>
    <property type="match status" value="1"/>
</dbReference>
<dbReference type="RefSeq" id="WP_380840175.1">
    <property type="nucleotide sequence ID" value="NZ_JBHSFP010000006.1"/>
</dbReference>
<gene>
    <name evidence="2" type="ORF">ACFO60_12305</name>
</gene>
<organism evidence="2 3">
    <name type="scientific">Sphaerisporangium dianthi</name>
    <dbReference type="NCBI Taxonomy" id="1436120"/>
    <lineage>
        <taxon>Bacteria</taxon>
        <taxon>Bacillati</taxon>
        <taxon>Actinomycetota</taxon>
        <taxon>Actinomycetes</taxon>
        <taxon>Streptosporangiales</taxon>
        <taxon>Streptosporangiaceae</taxon>
        <taxon>Sphaerisporangium</taxon>
    </lineage>
</organism>